<evidence type="ECO:0000256" key="1">
    <source>
        <dbReference type="ARBA" id="ARBA00007865"/>
    </source>
</evidence>
<dbReference type="InterPro" id="IPR037175">
    <property type="entry name" value="KFase_sf"/>
</dbReference>
<name>A0ABD0LC93_9CAEN</name>
<protein>
    <recommendedName>
        <fullName evidence="5">Cyclase</fullName>
    </recommendedName>
</protein>
<dbReference type="SUPFAM" id="SSF102198">
    <property type="entry name" value="Putative cyclase"/>
    <property type="match status" value="1"/>
</dbReference>
<comment type="caution">
    <text evidence="3">The sequence shown here is derived from an EMBL/GenBank/DDBJ whole genome shotgun (WGS) entry which is preliminary data.</text>
</comment>
<reference evidence="3 4" key="1">
    <citation type="journal article" date="2023" name="Sci. Data">
        <title>Genome assembly of the Korean intertidal mud-creeper Batillaria attramentaria.</title>
        <authorList>
            <person name="Patra A.K."/>
            <person name="Ho P.T."/>
            <person name="Jun S."/>
            <person name="Lee S.J."/>
            <person name="Kim Y."/>
            <person name="Won Y.J."/>
        </authorList>
    </citation>
    <scope>NUCLEOTIDE SEQUENCE [LARGE SCALE GENOMIC DNA]</scope>
    <source>
        <strain evidence="3">Wonlab-2016</strain>
    </source>
</reference>
<accession>A0ABD0LC93</accession>
<dbReference type="Pfam" id="PF04199">
    <property type="entry name" value="Cyclase"/>
    <property type="match status" value="1"/>
</dbReference>
<dbReference type="PANTHER" id="PTHR31118">
    <property type="entry name" value="CYCLASE-LIKE PROTEIN 2"/>
    <property type="match status" value="1"/>
</dbReference>
<organism evidence="3 4">
    <name type="scientific">Batillaria attramentaria</name>
    <dbReference type="NCBI Taxonomy" id="370345"/>
    <lineage>
        <taxon>Eukaryota</taxon>
        <taxon>Metazoa</taxon>
        <taxon>Spiralia</taxon>
        <taxon>Lophotrochozoa</taxon>
        <taxon>Mollusca</taxon>
        <taxon>Gastropoda</taxon>
        <taxon>Caenogastropoda</taxon>
        <taxon>Sorbeoconcha</taxon>
        <taxon>Cerithioidea</taxon>
        <taxon>Batillariidae</taxon>
        <taxon>Batillaria</taxon>
    </lineage>
</organism>
<evidence type="ECO:0008006" key="5">
    <source>
        <dbReference type="Google" id="ProtNLM"/>
    </source>
</evidence>
<dbReference type="Proteomes" id="UP001519460">
    <property type="component" value="Unassembled WGS sequence"/>
</dbReference>
<evidence type="ECO:0000256" key="2">
    <source>
        <dbReference type="SAM" id="SignalP"/>
    </source>
</evidence>
<sequence>MVATVPASKGIVWLVCVTSCWAALTVIDMTHEFGDDAVYYPGNPPFNFTVLVKGYQPEGYWLEYNAFATAEHGGTHADAPGHFYRGSWKAHEIPAQNLVGPAVVVDVRKQVASNPNYLMTVEDLLVPYHVLGFGGRVVRLC</sequence>
<proteinExistence type="inferred from homology"/>
<evidence type="ECO:0000313" key="4">
    <source>
        <dbReference type="Proteomes" id="UP001519460"/>
    </source>
</evidence>
<gene>
    <name evidence="3" type="ORF">BaRGS_00011936</name>
</gene>
<dbReference type="Gene3D" id="3.50.30.50">
    <property type="entry name" value="Putative cyclase"/>
    <property type="match status" value="1"/>
</dbReference>
<dbReference type="PANTHER" id="PTHR31118:SF12">
    <property type="entry name" value="CYCLASE-LIKE PROTEIN 2"/>
    <property type="match status" value="1"/>
</dbReference>
<keyword evidence="2" id="KW-0732">Signal</keyword>
<comment type="similarity">
    <text evidence="1">Belongs to the Cyclase 1 superfamily.</text>
</comment>
<dbReference type="InterPro" id="IPR007325">
    <property type="entry name" value="KFase/CYL"/>
</dbReference>
<dbReference type="AlphaFoldDB" id="A0ABD0LC93"/>
<keyword evidence="4" id="KW-1185">Reference proteome</keyword>
<feature type="chain" id="PRO_5044777251" description="Cyclase" evidence="2">
    <location>
        <begin position="23"/>
        <end position="141"/>
    </location>
</feature>
<evidence type="ECO:0000313" key="3">
    <source>
        <dbReference type="EMBL" id="KAK7496956.1"/>
    </source>
</evidence>
<dbReference type="EMBL" id="JACVVK020000063">
    <property type="protein sequence ID" value="KAK7496956.1"/>
    <property type="molecule type" value="Genomic_DNA"/>
</dbReference>
<feature type="signal peptide" evidence="2">
    <location>
        <begin position="1"/>
        <end position="22"/>
    </location>
</feature>